<dbReference type="Pfam" id="PF07707">
    <property type="entry name" value="BACK"/>
    <property type="match status" value="1"/>
</dbReference>
<feature type="compositionally biased region" description="Low complexity" evidence="3">
    <location>
        <begin position="106"/>
        <end position="118"/>
    </location>
</feature>
<dbReference type="OrthoDB" id="2187496at2759"/>
<dbReference type="SUPFAM" id="SSF50156">
    <property type="entry name" value="PDZ domain-like"/>
    <property type="match status" value="2"/>
</dbReference>
<keyword evidence="2" id="KW-0677">Repeat</keyword>
<evidence type="ECO:0000313" key="6">
    <source>
        <dbReference type="EnsemblMetazoa" id="Aqu2.1.32464_001"/>
    </source>
</evidence>
<dbReference type="SMART" id="SM00225">
    <property type="entry name" value="BTB"/>
    <property type="match status" value="1"/>
</dbReference>
<keyword evidence="7" id="KW-1185">Reference proteome</keyword>
<dbReference type="STRING" id="400682.A0A1X7UY62"/>
<feature type="compositionally biased region" description="Low complexity" evidence="3">
    <location>
        <begin position="10"/>
        <end position="23"/>
    </location>
</feature>
<dbReference type="Pfam" id="PF00595">
    <property type="entry name" value="PDZ"/>
    <property type="match status" value="2"/>
</dbReference>
<feature type="compositionally biased region" description="Pro residues" evidence="3">
    <location>
        <begin position="199"/>
        <end position="208"/>
    </location>
</feature>
<dbReference type="SMART" id="SM00875">
    <property type="entry name" value="BACK"/>
    <property type="match status" value="1"/>
</dbReference>
<dbReference type="PROSITE" id="PS50106">
    <property type="entry name" value="PDZ"/>
    <property type="match status" value="2"/>
</dbReference>
<dbReference type="PANTHER" id="PTHR24412:SF489">
    <property type="entry name" value="RING FINGER DOMAIN AND KELCH REPEAT-CONTAINING PROTEIN DDB_G0271372"/>
    <property type="match status" value="1"/>
</dbReference>
<keyword evidence="1" id="KW-0880">Kelch repeat</keyword>
<dbReference type="SMART" id="SM00228">
    <property type="entry name" value="PDZ"/>
    <property type="match status" value="2"/>
</dbReference>
<organism evidence="6">
    <name type="scientific">Amphimedon queenslandica</name>
    <name type="common">Sponge</name>
    <dbReference type="NCBI Taxonomy" id="400682"/>
    <lineage>
        <taxon>Eukaryota</taxon>
        <taxon>Metazoa</taxon>
        <taxon>Porifera</taxon>
        <taxon>Demospongiae</taxon>
        <taxon>Heteroscleromorpha</taxon>
        <taxon>Haplosclerida</taxon>
        <taxon>Niphatidae</taxon>
        <taxon>Amphimedon</taxon>
    </lineage>
</organism>
<dbReference type="eggNOG" id="KOG4441">
    <property type="taxonomic scope" value="Eukaryota"/>
</dbReference>
<evidence type="ECO:0000259" key="5">
    <source>
        <dbReference type="PROSITE" id="PS50106"/>
    </source>
</evidence>
<evidence type="ECO:0000313" key="7">
    <source>
        <dbReference type="Proteomes" id="UP000007879"/>
    </source>
</evidence>
<dbReference type="CDD" id="cd06701">
    <property type="entry name" value="PDZ4_Scribble-like"/>
    <property type="match status" value="1"/>
</dbReference>
<dbReference type="Pfam" id="PF00651">
    <property type="entry name" value="BTB"/>
    <property type="match status" value="1"/>
</dbReference>
<gene>
    <name evidence="6" type="primary">100632160</name>
</gene>
<feature type="compositionally biased region" description="Pro residues" evidence="3">
    <location>
        <begin position="67"/>
        <end position="83"/>
    </location>
</feature>
<dbReference type="InterPro" id="IPR000210">
    <property type="entry name" value="BTB/POZ_dom"/>
</dbReference>
<evidence type="ECO:0000256" key="3">
    <source>
        <dbReference type="SAM" id="MobiDB-lite"/>
    </source>
</evidence>
<dbReference type="InterPro" id="IPR036034">
    <property type="entry name" value="PDZ_sf"/>
</dbReference>
<dbReference type="PANTHER" id="PTHR24412">
    <property type="entry name" value="KELCH PROTEIN"/>
    <property type="match status" value="1"/>
</dbReference>
<dbReference type="PROSITE" id="PS50097">
    <property type="entry name" value="BTB"/>
    <property type="match status" value="1"/>
</dbReference>
<reference evidence="6" key="2">
    <citation type="submission" date="2017-05" db="UniProtKB">
        <authorList>
            <consortium name="EnsemblMetazoa"/>
        </authorList>
    </citation>
    <scope>IDENTIFICATION</scope>
</reference>
<feature type="region of interest" description="Disordered" evidence="3">
    <location>
        <begin position="1"/>
        <end position="229"/>
    </location>
</feature>
<proteinExistence type="predicted"/>
<dbReference type="Gene3D" id="3.30.710.10">
    <property type="entry name" value="Potassium Channel Kv1.1, Chain A"/>
    <property type="match status" value="1"/>
</dbReference>
<evidence type="ECO:0008006" key="8">
    <source>
        <dbReference type="Google" id="ProtNLM"/>
    </source>
</evidence>
<evidence type="ECO:0000259" key="4">
    <source>
        <dbReference type="PROSITE" id="PS50097"/>
    </source>
</evidence>
<protein>
    <recommendedName>
        <fullName evidence="8">BTB domain-containing protein</fullName>
    </recommendedName>
</protein>
<feature type="domain" description="PDZ" evidence="5">
    <location>
        <begin position="619"/>
        <end position="711"/>
    </location>
</feature>
<dbReference type="InParanoid" id="A0A1X7UY62"/>
<dbReference type="CDD" id="cd06702">
    <property type="entry name" value="PDZ3_Scribble-like"/>
    <property type="match status" value="1"/>
</dbReference>
<reference evidence="7" key="1">
    <citation type="journal article" date="2010" name="Nature">
        <title>The Amphimedon queenslandica genome and the evolution of animal complexity.</title>
        <authorList>
            <person name="Srivastava M."/>
            <person name="Simakov O."/>
            <person name="Chapman J."/>
            <person name="Fahey B."/>
            <person name="Gauthier M.E."/>
            <person name="Mitros T."/>
            <person name="Richards G.S."/>
            <person name="Conaco C."/>
            <person name="Dacre M."/>
            <person name="Hellsten U."/>
            <person name="Larroux C."/>
            <person name="Putnam N.H."/>
            <person name="Stanke M."/>
            <person name="Adamska M."/>
            <person name="Darling A."/>
            <person name="Degnan S.M."/>
            <person name="Oakley T.H."/>
            <person name="Plachetzki D.C."/>
            <person name="Zhai Y."/>
            <person name="Adamski M."/>
            <person name="Calcino A."/>
            <person name="Cummins S.F."/>
            <person name="Goodstein D.M."/>
            <person name="Harris C."/>
            <person name="Jackson D.J."/>
            <person name="Leys S.P."/>
            <person name="Shu S."/>
            <person name="Woodcroft B.J."/>
            <person name="Vervoort M."/>
            <person name="Kosik K.S."/>
            <person name="Manning G."/>
            <person name="Degnan B.M."/>
            <person name="Rokhsar D.S."/>
        </authorList>
    </citation>
    <scope>NUCLEOTIDE SEQUENCE [LARGE SCALE GENOMIC DNA]</scope>
</reference>
<evidence type="ECO:0000256" key="1">
    <source>
        <dbReference type="ARBA" id="ARBA00022441"/>
    </source>
</evidence>
<dbReference type="EnsemblMetazoa" id="XM_003386427.3">
    <property type="protein sequence ID" value="XP_003386475.1"/>
    <property type="gene ID" value="LOC100632160"/>
</dbReference>
<feature type="domain" description="BTB" evidence="4">
    <location>
        <begin position="265"/>
        <end position="332"/>
    </location>
</feature>
<dbReference type="InterPro" id="IPR011705">
    <property type="entry name" value="BACK"/>
</dbReference>
<feature type="compositionally biased region" description="Polar residues" evidence="3">
    <location>
        <begin position="217"/>
        <end position="226"/>
    </location>
</feature>
<feature type="compositionally biased region" description="Polar residues" evidence="3">
    <location>
        <begin position="149"/>
        <end position="163"/>
    </location>
</feature>
<feature type="compositionally biased region" description="Pro residues" evidence="3">
    <location>
        <begin position="130"/>
        <end position="140"/>
    </location>
</feature>
<dbReference type="SUPFAM" id="SSF54695">
    <property type="entry name" value="POZ domain"/>
    <property type="match status" value="1"/>
</dbReference>
<feature type="domain" description="PDZ" evidence="5">
    <location>
        <begin position="521"/>
        <end position="612"/>
    </location>
</feature>
<sequence>MSLSPEPLIDLSDTTSIGSSSSGSSGGGRRRPPPPPKPSLIRSKTIGEVSRPAPTNNTVGAGVIKKPLPPLPPPKNKPLPAVPIPTESSPTTNRPLPPPPAKQKLTRTVSTPPSTRRPIVNKDEVSSPPSRSPPPPPPRKPTASYHGDSAQSIGQTTPPTSKRQLNEKLSESLPPAQPNETEADSPVDNGKLVDIDSPPLSPPLSPPVPERDRRPVSLTSQSSFRRTQPVCLPNPVSRELVYEEKDHPRNSFKRLAQLRKKGELCDCVLSVGDTEIKAHRIVLASCSGYFESMFIGEFSEPEGVPVVIEEVDEHALATLIDFAYTSCITLTQGNVYHLFEAADTLEFQGVKNACFRFFRSQMNKTNCIRTWLFAESHNCTELLDASLKYIEVNFLNIVRGREFMEVETETVCRILSLENIAITCEEQVYEAVIGWLNYDIENRRASAYQVLQTVRLPSINREYLMHINDNEAIIHDDADCLQLIINAIQSHMTNVRGTLMKKMNKENTKVLPRAAAMAVEEVELHKSNCSLGIAVMGGSDRPQHIFRQGDKPGIFIRDVLPGGAAAKSGQIRIGDRILSVNGVDVSNSTHEGAIKLLVTSGDPLKVLIRHEPPPDGLKELTLVTKPGEGFGFSIAGGVNGDPANPFDETDEGIFVSEVVPGGAAARDGRLAVGIRILQINSVSLIGKTHQECLKVLQGILDRMTLLVCNGYDPSSLISFSNSD</sequence>
<evidence type="ECO:0000256" key="2">
    <source>
        <dbReference type="ARBA" id="ARBA00022737"/>
    </source>
</evidence>
<name>A0A1X7UY62_AMPQE</name>
<dbReference type="eggNOG" id="KOG0619">
    <property type="taxonomic scope" value="Eukaryota"/>
</dbReference>
<dbReference type="AlphaFoldDB" id="A0A1X7UY62"/>
<dbReference type="FunFam" id="1.25.40.420:FF:000001">
    <property type="entry name" value="Kelch-like family member 12"/>
    <property type="match status" value="1"/>
</dbReference>
<dbReference type="Gene3D" id="1.25.40.420">
    <property type="match status" value="1"/>
</dbReference>
<accession>A0A1X7UY62</accession>
<dbReference type="KEGG" id="aqu:100632160"/>
<dbReference type="InterPro" id="IPR001478">
    <property type="entry name" value="PDZ"/>
</dbReference>
<dbReference type="InterPro" id="IPR011333">
    <property type="entry name" value="SKP1/BTB/POZ_sf"/>
</dbReference>
<dbReference type="Gene3D" id="2.30.42.10">
    <property type="match status" value="2"/>
</dbReference>
<dbReference type="EnsemblMetazoa" id="Aqu2.1.32464_001">
    <property type="protein sequence ID" value="Aqu2.1.32464_001"/>
    <property type="gene ID" value="Aqu2.1.32464"/>
</dbReference>
<dbReference type="Proteomes" id="UP000007879">
    <property type="component" value="Unassembled WGS sequence"/>
</dbReference>